<evidence type="ECO:0000313" key="2">
    <source>
        <dbReference type="Proteomes" id="UP001282474"/>
    </source>
</evidence>
<sequence>MQQPDLEQMPGAEWSAGAVAQCYPDLYDDIVDLFTSLDPRQITDQVMRDREVDFRSAVASLDDWFGEIADPYADEDDA</sequence>
<dbReference type="EMBL" id="JARAWJ010000039">
    <property type="protein sequence ID" value="MDX3042550.1"/>
    <property type="molecule type" value="Genomic_DNA"/>
</dbReference>
<reference evidence="1 2" key="1">
    <citation type="journal article" date="2023" name="Microb. Genom.">
        <title>Mesoterricola silvestris gen. nov., sp. nov., Mesoterricola sediminis sp. nov., Geothrix oryzae sp. nov., Geothrix edaphica sp. nov., Geothrix rubra sp. nov., and Geothrix limicola sp. nov., six novel members of Acidobacteriota isolated from soils.</title>
        <authorList>
            <person name="Weisberg A.J."/>
            <person name="Pearce E."/>
            <person name="Kramer C.G."/>
            <person name="Chang J.H."/>
            <person name="Clarke C.R."/>
        </authorList>
    </citation>
    <scope>NUCLEOTIDE SEQUENCE [LARGE SCALE GENOMIC DNA]</scope>
    <source>
        <strain evidence="1 2">NE20-4-1</strain>
    </source>
</reference>
<proteinExistence type="predicted"/>
<dbReference type="RefSeq" id="WP_193382858.1">
    <property type="nucleotide sequence ID" value="NZ_JABXWI010000031.1"/>
</dbReference>
<name>A0ABU4MYG0_9ACTN</name>
<organism evidence="1 2">
    <name type="scientific">Streptomyces caniscabiei</name>
    <dbReference type="NCBI Taxonomy" id="2746961"/>
    <lineage>
        <taxon>Bacteria</taxon>
        <taxon>Bacillati</taxon>
        <taxon>Actinomycetota</taxon>
        <taxon>Actinomycetes</taxon>
        <taxon>Kitasatosporales</taxon>
        <taxon>Streptomycetaceae</taxon>
        <taxon>Streptomyces</taxon>
    </lineage>
</organism>
<gene>
    <name evidence="1" type="ORF">PV383_36015</name>
</gene>
<protein>
    <submittedName>
        <fullName evidence="1">Uncharacterized protein</fullName>
    </submittedName>
</protein>
<accession>A0ABU4MYG0</accession>
<evidence type="ECO:0000313" key="1">
    <source>
        <dbReference type="EMBL" id="MDX3042550.1"/>
    </source>
</evidence>
<comment type="caution">
    <text evidence="1">The sequence shown here is derived from an EMBL/GenBank/DDBJ whole genome shotgun (WGS) entry which is preliminary data.</text>
</comment>
<keyword evidence="2" id="KW-1185">Reference proteome</keyword>
<dbReference type="Proteomes" id="UP001282474">
    <property type="component" value="Unassembled WGS sequence"/>
</dbReference>